<name>A0A8S5SWK4_9CAUD</name>
<reference evidence="1" key="1">
    <citation type="journal article" date="2021" name="Proc. Natl. Acad. Sci. U.S.A.">
        <title>A Catalog of Tens of Thousands of Viruses from Human Metagenomes Reveals Hidden Associations with Chronic Diseases.</title>
        <authorList>
            <person name="Tisza M.J."/>
            <person name="Buck C.B."/>
        </authorList>
    </citation>
    <scope>NUCLEOTIDE SEQUENCE</scope>
    <source>
        <strain evidence="1">CtZHD14</strain>
    </source>
</reference>
<evidence type="ECO:0000313" key="1">
    <source>
        <dbReference type="EMBL" id="DAF55350.1"/>
    </source>
</evidence>
<sequence length="124" mass="14764">MAEFEMSMYDIHKQLYSDKVEPLTKKQLTQKMASIGSWFSTNPKCNHYTLMCREIYDFTVLQFHDMNYNRGMELVQEILENRGQIIDIGYAHGQNAYECWVKTHEGDVQMYMLFESDWIVVDVE</sequence>
<protein>
    <submittedName>
        <fullName evidence="1">Uncharacterized protein</fullName>
    </submittedName>
</protein>
<proteinExistence type="predicted"/>
<organism evidence="1">
    <name type="scientific">Siphoviridae sp. ctZHD14</name>
    <dbReference type="NCBI Taxonomy" id="2827891"/>
    <lineage>
        <taxon>Viruses</taxon>
        <taxon>Duplodnaviria</taxon>
        <taxon>Heunggongvirae</taxon>
        <taxon>Uroviricota</taxon>
        <taxon>Caudoviricetes</taxon>
    </lineage>
</organism>
<accession>A0A8S5SWK4</accession>
<dbReference type="EMBL" id="BK032687">
    <property type="protein sequence ID" value="DAF55350.1"/>
    <property type="molecule type" value="Genomic_DNA"/>
</dbReference>